<dbReference type="Proteomes" id="UP001321580">
    <property type="component" value="Unassembled WGS sequence"/>
</dbReference>
<dbReference type="RefSeq" id="WP_283211818.1">
    <property type="nucleotide sequence ID" value="NZ_JASGBI010000001.1"/>
</dbReference>
<dbReference type="Pfam" id="PF14114">
    <property type="entry name" value="DUF4286"/>
    <property type="match status" value="1"/>
</dbReference>
<evidence type="ECO:0000313" key="1">
    <source>
        <dbReference type="EMBL" id="MDI9238349.1"/>
    </source>
</evidence>
<dbReference type="SUPFAM" id="SSF54909">
    <property type="entry name" value="Dimeric alpha+beta barrel"/>
    <property type="match status" value="1"/>
</dbReference>
<accession>A0ABT6XDY2</accession>
<sequence>MRGADDTRVIYEVDLDLEAAIAADYVSWLQAHVREILALPGFIDARVSRVEEPAAEPDRAWLCVHYVLRDAAALEAYLRDHAPRLRAEGQARFGGRFQARRRILRVLSEHGATPRD</sequence>
<protein>
    <submittedName>
        <fullName evidence="1">DUF4286 family protein</fullName>
    </submittedName>
</protein>
<dbReference type="EMBL" id="JASGBI010000001">
    <property type="protein sequence ID" value="MDI9238349.1"/>
    <property type="molecule type" value="Genomic_DNA"/>
</dbReference>
<organism evidence="1 2">
    <name type="scientific">Lysobacter stagni</name>
    <dbReference type="NCBI Taxonomy" id="3045172"/>
    <lineage>
        <taxon>Bacteria</taxon>
        <taxon>Pseudomonadati</taxon>
        <taxon>Pseudomonadota</taxon>
        <taxon>Gammaproteobacteria</taxon>
        <taxon>Lysobacterales</taxon>
        <taxon>Lysobacteraceae</taxon>
        <taxon>Lysobacter</taxon>
    </lineage>
</organism>
<name>A0ABT6XDY2_9GAMM</name>
<reference evidence="1 2" key="1">
    <citation type="submission" date="2023-05" db="EMBL/GenBank/DDBJ databases">
        <title>Lysobacter sp. strain LF1 Genome sequencing and assembly.</title>
        <authorList>
            <person name="Jung Y."/>
        </authorList>
    </citation>
    <scope>NUCLEOTIDE SEQUENCE [LARGE SCALE GENOMIC DNA]</scope>
    <source>
        <strain evidence="1 2">LF1</strain>
    </source>
</reference>
<dbReference type="InterPro" id="IPR025563">
    <property type="entry name" value="DUF4286"/>
</dbReference>
<evidence type="ECO:0000313" key="2">
    <source>
        <dbReference type="Proteomes" id="UP001321580"/>
    </source>
</evidence>
<keyword evidence="2" id="KW-1185">Reference proteome</keyword>
<dbReference type="InterPro" id="IPR011008">
    <property type="entry name" value="Dimeric_a/b-barrel"/>
</dbReference>
<gene>
    <name evidence="1" type="ORF">QLQ15_05410</name>
</gene>
<comment type="caution">
    <text evidence="1">The sequence shown here is derived from an EMBL/GenBank/DDBJ whole genome shotgun (WGS) entry which is preliminary data.</text>
</comment>
<proteinExistence type="predicted"/>